<dbReference type="GO" id="GO:0016787">
    <property type="term" value="F:hydrolase activity"/>
    <property type="evidence" value="ECO:0007669"/>
    <property type="project" value="UniProtKB-KW"/>
</dbReference>
<evidence type="ECO:0000256" key="8">
    <source>
        <dbReference type="SAM" id="MobiDB-lite"/>
    </source>
</evidence>
<feature type="domain" description="ABC transmembrane type-1" evidence="11">
    <location>
        <begin position="3"/>
        <end position="271"/>
    </location>
</feature>
<dbReference type="InterPro" id="IPR044726">
    <property type="entry name" value="ABCC_6TM_D2"/>
</dbReference>
<dbReference type="Gene3D" id="3.40.50.300">
    <property type="entry name" value="P-loop containing nucleotide triphosphate hydrolases"/>
    <property type="match status" value="2"/>
</dbReference>
<dbReference type="EMBL" id="JBFTWV010000097">
    <property type="protein sequence ID" value="KAL2787438.1"/>
    <property type="molecule type" value="Genomic_DNA"/>
</dbReference>
<dbReference type="Gene3D" id="1.20.1560.10">
    <property type="entry name" value="ABC transporter type 1, transmembrane domain"/>
    <property type="match status" value="2"/>
</dbReference>
<feature type="transmembrane region" description="Helical" evidence="9">
    <location>
        <begin position="107"/>
        <end position="126"/>
    </location>
</feature>
<feature type="transmembrane region" description="Helical" evidence="9">
    <location>
        <begin position="744"/>
        <end position="763"/>
    </location>
</feature>
<evidence type="ECO:0000259" key="11">
    <source>
        <dbReference type="PROSITE" id="PS50929"/>
    </source>
</evidence>
<dbReference type="PROSITE" id="PS50929">
    <property type="entry name" value="ABC_TM1F"/>
    <property type="match status" value="2"/>
</dbReference>
<name>A0ABR4FWV9_9EURO</name>
<evidence type="ECO:0000256" key="6">
    <source>
        <dbReference type="ARBA" id="ARBA00022989"/>
    </source>
</evidence>
<dbReference type="InterPro" id="IPR050173">
    <property type="entry name" value="ABC_transporter_C-like"/>
</dbReference>
<proteinExistence type="predicted"/>
<feature type="transmembrane region" description="Helical" evidence="9">
    <location>
        <begin position="852"/>
        <end position="874"/>
    </location>
</feature>
<evidence type="ECO:0000256" key="1">
    <source>
        <dbReference type="ARBA" id="ARBA00004141"/>
    </source>
</evidence>
<keyword evidence="7 9" id="KW-0472">Membrane</keyword>
<dbReference type="PROSITE" id="PS50893">
    <property type="entry name" value="ABC_TRANSPORTER_2"/>
    <property type="match status" value="2"/>
</dbReference>
<evidence type="ECO:0000259" key="10">
    <source>
        <dbReference type="PROSITE" id="PS50893"/>
    </source>
</evidence>
<feature type="transmembrane region" description="Helical" evidence="9">
    <location>
        <begin position="242"/>
        <end position="260"/>
    </location>
</feature>
<dbReference type="SMART" id="SM00382">
    <property type="entry name" value="AAA"/>
    <property type="match status" value="2"/>
</dbReference>
<dbReference type="InterPro" id="IPR003593">
    <property type="entry name" value="AAA+_ATPase"/>
</dbReference>
<accession>A0ABR4FWV9</accession>
<dbReference type="InterPro" id="IPR011527">
    <property type="entry name" value="ABC1_TM_dom"/>
</dbReference>
<feature type="transmembrane region" description="Helical" evidence="9">
    <location>
        <begin position="631"/>
        <end position="652"/>
    </location>
</feature>
<dbReference type="Proteomes" id="UP001610563">
    <property type="component" value="Unassembled WGS sequence"/>
</dbReference>
<evidence type="ECO:0000256" key="5">
    <source>
        <dbReference type="ARBA" id="ARBA00022840"/>
    </source>
</evidence>
<dbReference type="InterPro" id="IPR036640">
    <property type="entry name" value="ABC1_TM_sf"/>
</dbReference>
<dbReference type="InterPro" id="IPR017871">
    <property type="entry name" value="ABC_transporter-like_CS"/>
</dbReference>
<evidence type="ECO:0000256" key="7">
    <source>
        <dbReference type="ARBA" id="ARBA00023136"/>
    </source>
</evidence>
<dbReference type="PANTHER" id="PTHR24223">
    <property type="entry name" value="ATP-BINDING CASSETTE SUB-FAMILY C"/>
    <property type="match status" value="1"/>
</dbReference>
<evidence type="ECO:0000313" key="12">
    <source>
        <dbReference type="EMBL" id="KAL2787438.1"/>
    </source>
</evidence>
<comment type="caution">
    <text evidence="12">The sequence shown here is derived from an EMBL/GenBank/DDBJ whole genome shotgun (WGS) entry which is preliminary data.</text>
</comment>
<dbReference type="InterPro" id="IPR003439">
    <property type="entry name" value="ABC_transporter-like_ATP-bd"/>
</dbReference>
<evidence type="ECO:0000313" key="13">
    <source>
        <dbReference type="Proteomes" id="UP001610563"/>
    </source>
</evidence>
<keyword evidence="5" id="KW-0067">ATP-binding</keyword>
<dbReference type="Pfam" id="PF00005">
    <property type="entry name" value="ABC_tran"/>
    <property type="match status" value="2"/>
</dbReference>
<dbReference type="CDD" id="cd18580">
    <property type="entry name" value="ABC_6TM_ABCC_D2"/>
    <property type="match status" value="1"/>
</dbReference>
<dbReference type="SUPFAM" id="SSF90123">
    <property type="entry name" value="ABC transporter transmembrane region"/>
    <property type="match status" value="2"/>
</dbReference>
<evidence type="ECO:0000256" key="2">
    <source>
        <dbReference type="ARBA" id="ARBA00022448"/>
    </source>
</evidence>
<feature type="domain" description="ABC transmembrane type-1" evidence="11">
    <location>
        <begin position="632"/>
        <end position="907"/>
    </location>
</feature>
<keyword evidence="3 9" id="KW-0812">Transmembrane</keyword>
<feature type="domain" description="ABC transporter" evidence="10">
    <location>
        <begin position="315"/>
        <end position="552"/>
    </location>
</feature>
<feature type="transmembrane region" description="Helical" evidence="9">
    <location>
        <begin position="207"/>
        <end position="236"/>
    </location>
</feature>
<feature type="transmembrane region" description="Helical" evidence="9">
    <location>
        <begin position="769"/>
        <end position="786"/>
    </location>
</feature>
<keyword evidence="2" id="KW-0813">Transport</keyword>
<evidence type="ECO:0000256" key="9">
    <source>
        <dbReference type="SAM" id="Phobius"/>
    </source>
</evidence>
<dbReference type="PROSITE" id="PS00211">
    <property type="entry name" value="ABC_TRANSPORTER_1"/>
    <property type="match status" value="2"/>
</dbReference>
<organism evidence="12 13">
    <name type="scientific">Aspergillus keveii</name>
    <dbReference type="NCBI Taxonomy" id="714993"/>
    <lineage>
        <taxon>Eukaryota</taxon>
        <taxon>Fungi</taxon>
        <taxon>Dikarya</taxon>
        <taxon>Ascomycota</taxon>
        <taxon>Pezizomycotina</taxon>
        <taxon>Eurotiomycetes</taxon>
        <taxon>Eurotiomycetidae</taxon>
        <taxon>Eurotiales</taxon>
        <taxon>Aspergillaceae</taxon>
        <taxon>Aspergillus</taxon>
        <taxon>Aspergillus subgen. Nidulantes</taxon>
    </lineage>
</organism>
<keyword evidence="12" id="KW-0378">Hydrolase</keyword>
<dbReference type="InterPro" id="IPR027417">
    <property type="entry name" value="P-loop_NTPase"/>
</dbReference>
<feature type="transmembrane region" description="Helical" evidence="9">
    <location>
        <begin position="33"/>
        <end position="55"/>
    </location>
</feature>
<keyword evidence="13" id="KW-1185">Reference proteome</keyword>
<comment type="subcellular location">
    <subcellularLocation>
        <location evidence="1">Membrane</location>
        <topology evidence="1">Multi-pass membrane protein</topology>
    </subcellularLocation>
</comment>
<gene>
    <name evidence="12" type="ORF">BJX66DRAFT_353393</name>
</gene>
<reference evidence="12 13" key="1">
    <citation type="submission" date="2024-07" db="EMBL/GenBank/DDBJ databases">
        <title>Section-level genome sequencing and comparative genomics of Aspergillus sections Usti and Cavernicolus.</title>
        <authorList>
            <consortium name="Lawrence Berkeley National Laboratory"/>
            <person name="Nybo J.L."/>
            <person name="Vesth T.C."/>
            <person name="Theobald S."/>
            <person name="Frisvad J.C."/>
            <person name="Larsen T.O."/>
            <person name="Kjaerboelling I."/>
            <person name="Rothschild-Mancinelli K."/>
            <person name="Lyhne E.K."/>
            <person name="Kogle M.E."/>
            <person name="Barry K."/>
            <person name="Clum A."/>
            <person name="Na H."/>
            <person name="Ledsgaard L."/>
            <person name="Lin J."/>
            <person name="Lipzen A."/>
            <person name="Kuo A."/>
            <person name="Riley R."/>
            <person name="Mondo S."/>
            <person name="Labutti K."/>
            <person name="Haridas S."/>
            <person name="Pangalinan J."/>
            <person name="Salamov A.A."/>
            <person name="Simmons B.A."/>
            <person name="Magnuson J.K."/>
            <person name="Chen J."/>
            <person name="Drula E."/>
            <person name="Henrissat B."/>
            <person name="Wiebenga A."/>
            <person name="Lubbers R.J."/>
            <person name="Gomes A.C."/>
            <person name="Makela M.R."/>
            <person name="Stajich J."/>
            <person name="Grigoriev I.V."/>
            <person name="Mortensen U.H."/>
            <person name="De Vries R.P."/>
            <person name="Baker S.E."/>
            <person name="Andersen M.R."/>
        </authorList>
    </citation>
    <scope>NUCLEOTIDE SEQUENCE [LARGE SCALE GENOMIC DNA]</scope>
    <source>
        <strain evidence="12 13">CBS 209.92</strain>
    </source>
</reference>
<protein>
    <submittedName>
        <fullName evidence="12">P-loop containing nucleoside triphosphate hydrolase protein</fullName>
    </submittedName>
</protein>
<keyword evidence="6 9" id="KW-1133">Transmembrane helix</keyword>
<dbReference type="Pfam" id="PF00664">
    <property type="entry name" value="ABC_membrane"/>
    <property type="match status" value="2"/>
</dbReference>
<feature type="transmembrane region" description="Helical" evidence="9">
    <location>
        <begin position="668"/>
        <end position="695"/>
    </location>
</feature>
<sequence>MTLSALLGVISIATAIAQPFLLRSVLETCTVLPVLGLFSASLIGGATEAHMKFLLGRIGIQLRAALTALLCNECMATGDRGPLGSDPLVLIEVDSAKVSELVGEYHLIWMIPLQTGVSIASLAMILGWKSVAAGFLSPAITLPLITYTTSHVSRRMIRVMQAKDSRVALITEVIKQIKQIKLGALQVFFQRRVDQKRAEELKRYKEVAVLNALLVFLVYVLPPALISLTFGTAILLGRPLPSNIVFSALAFCFNIARSVAALPKMVMLYQGGRISFSRIRDFLASSAHDSSSEQLVPEICLHKPGLLPEPVHLSMRGCDISFQDSPDASSKPILRDCNLQASSGSLLVISGAVGCGKTTLIRSIIRAVKPASGKLSLTGGGGSGSGSGTARIAYAPQKPFLISGTIRENILFGLPLDAPFYEEVLSAVSLTSDLARLPDGDATTLGGAEATLSGGQRARIALARAVYARREVVVLDDPLAAVDARVQAHLVERVLGPRGILRDTLRIVTSSSDSLMAQADVLYVVRDGTLSEAARPQPVHQKAVDVSQDTSSSQAERLRAVPTPCSGYGSITGPVPTPLIQAATSNTSGVTATSPLLAKAGAKSQTTELQDGAVGFETYLRFLKLAKHGGWLVVLMVAAASKLVDILAVYFLKVSSQEFESQGHSFKLAYYTTCALCGGALSAVFVLAAYSLCVIPTSRSIHAQLTEGVLESRFSFFDSTSLGQILNRFTNDINKIDTSVSGGLISLVALSVTATASILVIVAATPLSILYLAPIGGVYFAIQAYYQHACRQLRRLEMLTRGPILNTASEMRVGAAVIQTFDQQDNFRRHARDVIDDHIRVWLPFVALDSWLLLRLQVLSSIIQLLSAILLLYLESPPSTLGLVLNYLIQTTSQFTSLAKMRADLEADMTSVERVWSYASNIPEDDADSGHHSIIIPASWPQSPTITFRSYTASYAPGAAPCLSNLTLTIRPGEHVAVVGRTGAGKSSLTLALLRALEGTSQGGGSITIDGVDIASVNLVDLRRRVITLMPQQPAVFEGSVRENLDVEGTRTDEQLREAIDICQMGSVFDVRAGEDVLEYRITELGANLSAGQIQLLALSRALLAKAKIVILDEATAAMDASTRTFIQNVIKQHFRTHTVITITHHIESALEHDKVLVLHDGRVAGYGAPRQLIKEGNAIFCDLVAQAKVGGLVG</sequence>
<dbReference type="SUPFAM" id="SSF52540">
    <property type="entry name" value="P-loop containing nucleoside triphosphate hydrolases"/>
    <property type="match status" value="2"/>
</dbReference>
<feature type="region of interest" description="Disordered" evidence="8">
    <location>
        <begin position="534"/>
        <end position="555"/>
    </location>
</feature>
<evidence type="ECO:0000256" key="3">
    <source>
        <dbReference type="ARBA" id="ARBA00022692"/>
    </source>
</evidence>
<feature type="domain" description="ABC transporter" evidence="10">
    <location>
        <begin position="948"/>
        <end position="1186"/>
    </location>
</feature>
<evidence type="ECO:0000256" key="4">
    <source>
        <dbReference type="ARBA" id="ARBA00022741"/>
    </source>
</evidence>
<feature type="transmembrane region" description="Helical" evidence="9">
    <location>
        <begin position="132"/>
        <end position="150"/>
    </location>
</feature>
<keyword evidence="4" id="KW-0547">Nucleotide-binding</keyword>